<name>A0ABV6M750_9ACTN</name>
<dbReference type="Proteomes" id="UP001589867">
    <property type="component" value="Unassembled WGS sequence"/>
</dbReference>
<reference evidence="2 3" key="1">
    <citation type="submission" date="2024-09" db="EMBL/GenBank/DDBJ databases">
        <authorList>
            <person name="Sun Q."/>
            <person name="Mori K."/>
        </authorList>
    </citation>
    <scope>NUCLEOTIDE SEQUENCE [LARGE SCALE GENOMIC DNA]</scope>
    <source>
        <strain evidence="2 3">TBRC 3947</strain>
    </source>
</reference>
<dbReference type="EMBL" id="JBHLUH010000047">
    <property type="protein sequence ID" value="MFC0530527.1"/>
    <property type="molecule type" value="Genomic_DNA"/>
</dbReference>
<sequence>MANKDTAAEEKTAAGGRAASADLEVRVAQELIDQARTLLLQVTRTVLQTGLRAEMSEHLGCEKGDLAGQDRGATTGLSA</sequence>
<keyword evidence="3" id="KW-1185">Reference proteome</keyword>
<organism evidence="2 3">
    <name type="scientific">Phytohabitans kaempferiae</name>
    <dbReference type="NCBI Taxonomy" id="1620943"/>
    <lineage>
        <taxon>Bacteria</taxon>
        <taxon>Bacillati</taxon>
        <taxon>Actinomycetota</taxon>
        <taxon>Actinomycetes</taxon>
        <taxon>Micromonosporales</taxon>
        <taxon>Micromonosporaceae</taxon>
    </lineage>
</organism>
<evidence type="ECO:0000313" key="3">
    <source>
        <dbReference type="Proteomes" id="UP001589867"/>
    </source>
</evidence>
<evidence type="ECO:0000256" key="1">
    <source>
        <dbReference type="SAM" id="MobiDB-lite"/>
    </source>
</evidence>
<evidence type="ECO:0008006" key="4">
    <source>
        <dbReference type="Google" id="ProtNLM"/>
    </source>
</evidence>
<feature type="region of interest" description="Disordered" evidence="1">
    <location>
        <begin position="1"/>
        <end position="20"/>
    </location>
</feature>
<gene>
    <name evidence="2" type="ORF">ACFFIA_22965</name>
</gene>
<proteinExistence type="predicted"/>
<feature type="compositionally biased region" description="Basic and acidic residues" evidence="1">
    <location>
        <begin position="1"/>
        <end position="12"/>
    </location>
</feature>
<accession>A0ABV6M750</accession>
<protein>
    <recommendedName>
        <fullName evidence="4">Transposase</fullName>
    </recommendedName>
</protein>
<dbReference type="RefSeq" id="WP_377253685.1">
    <property type="nucleotide sequence ID" value="NZ_JBHLUH010000047.1"/>
</dbReference>
<comment type="caution">
    <text evidence="2">The sequence shown here is derived from an EMBL/GenBank/DDBJ whole genome shotgun (WGS) entry which is preliminary data.</text>
</comment>
<evidence type="ECO:0000313" key="2">
    <source>
        <dbReference type="EMBL" id="MFC0530527.1"/>
    </source>
</evidence>